<dbReference type="EMBL" id="CACRXK020000801">
    <property type="protein sequence ID" value="CAB3984924.1"/>
    <property type="molecule type" value="Genomic_DNA"/>
</dbReference>
<evidence type="ECO:0000313" key="2">
    <source>
        <dbReference type="Proteomes" id="UP001152795"/>
    </source>
</evidence>
<dbReference type="SUPFAM" id="SSF56672">
    <property type="entry name" value="DNA/RNA polymerases"/>
    <property type="match status" value="1"/>
</dbReference>
<comment type="caution">
    <text evidence="1">The sequence shown here is derived from an EMBL/GenBank/DDBJ whole genome shotgun (WGS) entry which is preliminary data.</text>
</comment>
<dbReference type="AlphaFoldDB" id="A0A6S7FXJ1"/>
<reference evidence="1" key="1">
    <citation type="submission" date="2020-04" db="EMBL/GenBank/DDBJ databases">
        <authorList>
            <person name="Alioto T."/>
            <person name="Alioto T."/>
            <person name="Gomez Garrido J."/>
        </authorList>
    </citation>
    <scope>NUCLEOTIDE SEQUENCE</scope>
    <source>
        <strain evidence="1">A484AB</strain>
    </source>
</reference>
<dbReference type="InterPro" id="IPR050951">
    <property type="entry name" value="Retrovirus_Pol_polyprotein"/>
</dbReference>
<accession>A0A6S7FXJ1</accession>
<dbReference type="PANTHER" id="PTHR37984:SF11">
    <property type="entry name" value="INTEGRASE CATALYTIC DOMAIN-CONTAINING PROTEIN"/>
    <property type="match status" value="1"/>
</dbReference>
<keyword evidence="2" id="KW-1185">Reference proteome</keyword>
<gene>
    <name evidence="1" type="ORF">PACLA_8A082612</name>
</gene>
<dbReference type="InterPro" id="IPR000477">
    <property type="entry name" value="RT_dom"/>
</dbReference>
<dbReference type="Pfam" id="PF00078">
    <property type="entry name" value="RVT_1"/>
    <property type="match status" value="1"/>
</dbReference>
<dbReference type="InterPro" id="IPR043502">
    <property type="entry name" value="DNA/RNA_pol_sf"/>
</dbReference>
<dbReference type="InterPro" id="IPR043128">
    <property type="entry name" value="Rev_trsase/Diguanyl_cyclase"/>
</dbReference>
<dbReference type="CDD" id="cd01647">
    <property type="entry name" value="RT_LTR"/>
    <property type="match status" value="1"/>
</dbReference>
<dbReference type="OrthoDB" id="10058156at2759"/>
<evidence type="ECO:0000313" key="1">
    <source>
        <dbReference type="EMBL" id="CAB3984924.1"/>
    </source>
</evidence>
<dbReference type="PROSITE" id="PS50878">
    <property type="entry name" value="RT_POL"/>
    <property type="match status" value="1"/>
</dbReference>
<sequence>MDGVKLKQTNTKAFPYNTTQPVKFLGKFEAVVETRKRLSVAMFYVVKGQNSGNLLPPATAQDLGLITLHLNHVTTKDDNLDEMLGKHTKVFHGLGKLKEDALKALEKEDVIERVPENEATPWVSPIVVVPKKDGGVRICVDMRQANEAIRRVRHPIPTVNNVSFALNGAQYFTKLDLSQAYHQLVLDQEGRFITTFSIHVGLYRYKRLNYGTKTSAEIFQHLLQTKLQELNGVKYIADDIIVFGKHELNMIKI</sequence>
<dbReference type="PANTHER" id="PTHR37984">
    <property type="entry name" value="PROTEIN CBG26694"/>
    <property type="match status" value="1"/>
</dbReference>
<organism evidence="1 2">
    <name type="scientific">Paramuricea clavata</name>
    <name type="common">Red gorgonian</name>
    <name type="synonym">Violescent sea-whip</name>
    <dbReference type="NCBI Taxonomy" id="317549"/>
    <lineage>
        <taxon>Eukaryota</taxon>
        <taxon>Metazoa</taxon>
        <taxon>Cnidaria</taxon>
        <taxon>Anthozoa</taxon>
        <taxon>Octocorallia</taxon>
        <taxon>Malacalcyonacea</taxon>
        <taxon>Plexauridae</taxon>
        <taxon>Paramuricea</taxon>
    </lineage>
</organism>
<name>A0A6S7FXJ1_PARCT</name>
<dbReference type="Gene3D" id="3.10.10.10">
    <property type="entry name" value="HIV Type 1 Reverse Transcriptase, subunit A, domain 1"/>
    <property type="match status" value="1"/>
</dbReference>
<dbReference type="Gene3D" id="3.30.70.270">
    <property type="match status" value="1"/>
</dbReference>
<dbReference type="Proteomes" id="UP001152795">
    <property type="component" value="Unassembled WGS sequence"/>
</dbReference>
<proteinExistence type="predicted"/>
<protein>
    <submittedName>
        <fullName evidence="1">Uncharacterized protein</fullName>
    </submittedName>
</protein>